<feature type="compositionally biased region" description="Basic and acidic residues" evidence="1">
    <location>
        <begin position="18"/>
        <end position="44"/>
    </location>
</feature>
<dbReference type="EMBL" id="JBHUDY010000001">
    <property type="protein sequence ID" value="MFD1612129.1"/>
    <property type="molecule type" value="Genomic_DNA"/>
</dbReference>
<gene>
    <name evidence="2" type="ORF">ACFSCW_09985</name>
</gene>
<feature type="compositionally biased region" description="Gly residues" evidence="1">
    <location>
        <begin position="52"/>
        <end position="64"/>
    </location>
</feature>
<sequence>MTDDRNISTEHQLPGDAARPDDTMDRDQPRRPEQEQRDRDRGERPFIAGNGEVRGSGAGAGGGTMREDYDDDAAAGGGDLADAPGVNDGEENRIRQAVKNQSSVRPEDYPEPNSGRDADKG</sequence>
<organism evidence="2 3">
    <name type="scientific">Sphingomonas tabacisoli</name>
    <dbReference type="NCBI Taxonomy" id="2249466"/>
    <lineage>
        <taxon>Bacteria</taxon>
        <taxon>Pseudomonadati</taxon>
        <taxon>Pseudomonadota</taxon>
        <taxon>Alphaproteobacteria</taxon>
        <taxon>Sphingomonadales</taxon>
        <taxon>Sphingomonadaceae</taxon>
        <taxon>Sphingomonas</taxon>
    </lineage>
</organism>
<dbReference type="RefSeq" id="WP_380888824.1">
    <property type="nucleotide sequence ID" value="NZ_JBHUDY010000001.1"/>
</dbReference>
<evidence type="ECO:0000313" key="2">
    <source>
        <dbReference type="EMBL" id="MFD1612129.1"/>
    </source>
</evidence>
<evidence type="ECO:0000256" key="1">
    <source>
        <dbReference type="SAM" id="MobiDB-lite"/>
    </source>
</evidence>
<evidence type="ECO:0000313" key="3">
    <source>
        <dbReference type="Proteomes" id="UP001597115"/>
    </source>
</evidence>
<name>A0ABW4I2H4_9SPHN</name>
<feature type="region of interest" description="Disordered" evidence="1">
    <location>
        <begin position="1"/>
        <end position="121"/>
    </location>
</feature>
<accession>A0ABW4I2H4</accession>
<keyword evidence="3" id="KW-1185">Reference proteome</keyword>
<dbReference type="Proteomes" id="UP001597115">
    <property type="component" value="Unassembled WGS sequence"/>
</dbReference>
<comment type="caution">
    <text evidence="2">The sequence shown here is derived from an EMBL/GenBank/DDBJ whole genome shotgun (WGS) entry which is preliminary data.</text>
</comment>
<proteinExistence type="predicted"/>
<protein>
    <submittedName>
        <fullName evidence="2">Uncharacterized protein</fullName>
    </submittedName>
</protein>
<reference evidence="3" key="1">
    <citation type="journal article" date="2019" name="Int. J. Syst. Evol. Microbiol.">
        <title>The Global Catalogue of Microorganisms (GCM) 10K type strain sequencing project: providing services to taxonomists for standard genome sequencing and annotation.</title>
        <authorList>
            <consortium name="The Broad Institute Genomics Platform"/>
            <consortium name="The Broad Institute Genome Sequencing Center for Infectious Disease"/>
            <person name="Wu L."/>
            <person name="Ma J."/>
        </authorList>
    </citation>
    <scope>NUCLEOTIDE SEQUENCE [LARGE SCALE GENOMIC DNA]</scope>
    <source>
        <strain evidence="3">CGMCC 1.16275</strain>
    </source>
</reference>